<proteinExistence type="predicted"/>
<evidence type="ECO:0000313" key="1">
    <source>
        <dbReference type="WBParaSite" id="MCU_011523-RA"/>
    </source>
</evidence>
<organism evidence="1">
    <name type="scientific">Mesocestoides corti</name>
    <name type="common">Flatworm</name>
    <dbReference type="NCBI Taxonomy" id="53468"/>
    <lineage>
        <taxon>Eukaryota</taxon>
        <taxon>Metazoa</taxon>
        <taxon>Spiralia</taxon>
        <taxon>Lophotrochozoa</taxon>
        <taxon>Platyhelminthes</taxon>
        <taxon>Cestoda</taxon>
        <taxon>Eucestoda</taxon>
        <taxon>Cyclophyllidea</taxon>
        <taxon>Mesocestoididae</taxon>
        <taxon>Mesocestoides</taxon>
    </lineage>
</organism>
<sequence>MKQKEMEWLCSQGYLKIHSSNSRKPEAVRTSKYLAELPRDCLHLNTNQVCNDLQKCP</sequence>
<accession>A0A5K3FUS3</accession>
<protein>
    <submittedName>
        <fullName evidence="1">Addiction module toxin, HicA family</fullName>
    </submittedName>
</protein>
<name>A0A5K3FUS3_MESCO</name>
<reference evidence="1" key="1">
    <citation type="submission" date="2019-11" db="UniProtKB">
        <authorList>
            <consortium name="WormBaseParasite"/>
        </authorList>
    </citation>
    <scope>IDENTIFICATION</scope>
</reference>
<dbReference type="AlphaFoldDB" id="A0A5K3FUS3"/>
<dbReference type="WBParaSite" id="MCU_011523-RA">
    <property type="protein sequence ID" value="MCU_011523-RA"/>
    <property type="gene ID" value="MCU_011523"/>
</dbReference>